<keyword evidence="1" id="KW-0812">Transmembrane</keyword>
<protein>
    <submittedName>
        <fullName evidence="2">Macaca fascicularis brain cDNA clone: QflA-23113, similar to human trans-golgi network protein 2 (TGOLN2), mRNA, RefSeq: NM_006464.2</fullName>
    </submittedName>
</protein>
<feature type="transmembrane region" description="Helical" evidence="1">
    <location>
        <begin position="21"/>
        <end position="51"/>
    </location>
</feature>
<reference evidence="2" key="1">
    <citation type="journal article" date="2007" name="PLoS Biol.">
        <title>Rate of evolution in brain-expressed genes in humans and other primates.</title>
        <authorList>
            <person name="Wang H.-Y."/>
            <person name="Chien H.-C."/>
            <person name="Osada N."/>
            <person name="Hashimoto K."/>
            <person name="Sugano S."/>
            <person name="Gojobori T."/>
            <person name="Chou C.-K."/>
            <person name="Tsai S.-F."/>
            <person name="Wu C.-I."/>
            <person name="Shen C.-K.J."/>
        </authorList>
    </citation>
    <scope>NUCLEOTIDE SEQUENCE</scope>
</reference>
<sequence>MRSSSPPTSASQRAGITGMNYRGWLSLCFLSVCLSIYPSIIYLHFCCFVLLEPFLVDGKHLDLSPINI</sequence>
<proteinExistence type="evidence at transcript level"/>
<keyword evidence="1" id="KW-1133">Transmembrane helix</keyword>
<accession>I7G7M1</accession>
<keyword evidence="1" id="KW-0472">Membrane</keyword>
<name>I7G7M1_MACFA</name>
<dbReference type="AlphaFoldDB" id="I7G7M1"/>
<organism evidence="2">
    <name type="scientific">Macaca fascicularis</name>
    <name type="common">Crab-eating macaque</name>
    <name type="synonym">Cynomolgus monkey</name>
    <dbReference type="NCBI Taxonomy" id="9541"/>
    <lineage>
        <taxon>Eukaryota</taxon>
        <taxon>Metazoa</taxon>
        <taxon>Chordata</taxon>
        <taxon>Craniata</taxon>
        <taxon>Vertebrata</taxon>
        <taxon>Euteleostomi</taxon>
        <taxon>Mammalia</taxon>
        <taxon>Eutheria</taxon>
        <taxon>Euarchontoglires</taxon>
        <taxon>Primates</taxon>
        <taxon>Haplorrhini</taxon>
        <taxon>Catarrhini</taxon>
        <taxon>Cercopithecidae</taxon>
        <taxon>Cercopithecinae</taxon>
        <taxon>Macaca</taxon>
    </lineage>
</organism>
<evidence type="ECO:0000313" key="2">
    <source>
        <dbReference type="EMBL" id="BAE90622.1"/>
    </source>
</evidence>
<evidence type="ECO:0000256" key="1">
    <source>
        <dbReference type="SAM" id="Phobius"/>
    </source>
</evidence>
<dbReference type="EMBL" id="AB173560">
    <property type="protein sequence ID" value="BAE90622.1"/>
    <property type="molecule type" value="mRNA"/>
</dbReference>